<feature type="region of interest" description="Disordered" evidence="1">
    <location>
        <begin position="1329"/>
        <end position="1416"/>
    </location>
</feature>
<feature type="compositionally biased region" description="Low complexity" evidence="1">
    <location>
        <begin position="1515"/>
        <end position="1534"/>
    </location>
</feature>
<feature type="compositionally biased region" description="Polar residues" evidence="1">
    <location>
        <begin position="1297"/>
        <end position="1315"/>
    </location>
</feature>
<feature type="region of interest" description="Disordered" evidence="1">
    <location>
        <begin position="1505"/>
        <end position="1547"/>
    </location>
</feature>
<evidence type="ECO:0000256" key="1">
    <source>
        <dbReference type="SAM" id="MobiDB-lite"/>
    </source>
</evidence>
<dbReference type="PROSITE" id="PS50826">
    <property type="entry name" value="RUN"/>
    <property type="match status" value="1"/>
</dbReference>
<dbReference type="PANTHER" id="PTHR15591">
    <property type="entry name" value="RUN AND SH3 DOMAIN CONTAINING"/>
    <property type="match status" value="1"/>
</dbReference>
<feature type="region of interest" description="Disordered" evidence="1">
    <location>
        <begin position="352"/>
        <end position="375"/>
    </location>
</feature>
<reference evidence="3" key="2">
    <citation type="journal article" date="2023" name="Infect Dis Poverty">
        <title>Chromosome-scale genome of the human blood fluke Schistosoma mekongi and its implications for public health.</title>
        <authorList>
            <person name="Zhou M."/>
            <person name="Xu L."/>
            <person name="Xu D."/>
            <person name="Chen W."/>
            <person name="Khan J."/>
            <person name="Hu Y."/>
            <person name="Huang H."/>
            <person name="Wei H."/>
            <person name="Zhang Y."/>
            <person name="Chusongsang P."/>
            <person name="Tanasarnprasert K."/>
            <person name="Hu X."/>
            <person name="Limpanont Y."/>
            <person name="Lv Z."/>
        </authorList>
    </citation>
    <scope>NUCLEOTIDE SEQUENCE</scope>
    <source>
        <strain evidence="3">LV_2022a</strain>
    </source>
</reference>
<protein>
    <recommendedName>
        <fullName evidence="2">RUN domain-containing protein</fullName>
    </recommendedName>
</protein>
<sequence>MDAASLNPRFLQYIGSCQDPRLSEPTGKKIVCDSTPRHTPYQMQGDIVHSIPPGSFASHALISSTVGTPPTSSVWLEQGEYFFDDEFAETMDPHLQEDGVDDARYPLMVQSMDCNRKSPLDLIGHSRSDSCIFSPVNSRESDLSNSKITENHSANNSNCENTSGFRNTQLLNNIKSNNILKNLTESKNICLETDHTCHASNEINMADVNNDVNQRFPNESQGSVHYSASGSTSWMHMLMERSCNPELRALINRTAAAVDYKLAYGDSIALQGRLEDRSCGSSKYNTSGFGPGTRSLSQGSLLAVASLAGLRHALNQTTQLLPKPIDRNTELCSVGVSADLISETVTTNLMNQDSTTSNTTTWAKKHGSRESLKRRSLRSTDMTVFPYPNLNSENEVENDHKTAWQTIKDANGALITWNQLKCVIKRAESLGKSSCARESRRDQQNQSEVFVPKPNMTGSVKNRSHSQPLDGACHMHRFSGTLFEIFMHARAQGANSGGSDIDLNASFQKGNCVSACSNPVHIIHQGDSDNADVNKHNRPLGVAISPRVFGARKSYHFVGMDPRSIMENDKYLLLRKDKVLPNRGNIQFSPLYTSADAVARSMRNFGAQFPPLDDSRDITFKDPFSNKKKAENIQNNSPIWSTKLPLRNGSSAAYANNFAVRHSHPQPLYLNRPLSALHCHVNPKRNGGNNIQQSSPINPPNIAACLTASAGPDSPYMAALRAGCAARGYAVGWIGNPRASIAYPGLGLLSVPRPSRLAGSAFLSHTLPDLSFLSQAGAEEDRKGTPTMTKRRTSCLSTAQSKKRCTCTKCGCRSTSAGRVFPKSTCSDKSSKLHASKVQLVHNKAICRNLKDNEHRNTNLQITNASNIVPNVSRPDPNDANTRLEMQTKTQDRSHFPETIERSSSEPDLINGSTVPSHFGQPMLYGSVDSGSSWVASTTRKLREYHPNGSTSKIPYGTETENGLVGDSFTFNSRPKKSVSFSGNIRLLQLTSKDSYNHYSDTSAQPSPEPKVIPRNWGLYGQEQPLAEFNPRCSPSLDDDKTGKLTRHSDIDVRYHAMVNDVIKAVQETVAYYCNPNMNTKNNEQLNGIHSCANTSSSIPYSKVEAIGSSGRQPLLAVVPPLTTLLCDGLLPPSKPIFTSRPRTRLWQLVEESCRPGALPTGVAYHVLNDAISQVKALTNITLEKTKFKGFICACLNAKALPMWLNALVANDTLLRRFYCEDAFVRQCRSGQRELHADLMTHLEQLLAFPFNLDISIEVRKPFTDPQSVSNNNNLTKASVPSSTRLSTNLKQHLNSSNYGIEPITSTNNNKTARSNIPPATVVTRRHMLLNGNNPNSGSRIPSVSPIQTTLPSKSLPSTTTLTPSNHCYPQHHLPTTTQRPISSRLPAASNSSKSNLRSSIGADNDSEASTGSCLSTETGGLVHSKAYNNNNTISPENTVSSQVQVRGRFKNALSNLRRNNNGSHVIKSNTRTLISSGNCPSILNTNNGKLNNTSQMIDSQRHTITPRQSDAPNKISSSKSQVQKSKPSSNLNISGGGGTSTNIGRY</sequence>
<proteinExistence type="predicted"/>
<dbReference type="PANTHER" id="PTHR15591:SF16">
    <property type="entry name" value="FARNESYL PYROPHOSPHATE SYNTHASE"/>
    <property type="match status" value="1"/>
</dbReference>
<dbReference type="GO" id="GO:0031410">
    <property type="term" value="C:cytoplasmic vesicle"/>
    <property type="evidence" value="ECO:0007669"/>
    <property type="project" value="TreeGrafter"/>
</dbReference>
<evidence type="ECO:0000313" key="3">
    <source>
        <dbReference type="EMBL" id="KAK4472600.1"/>
    </source>
</evidence>
<feature type="compositionally biased region" description="Polar residues" evidence="1">
    <location>
        <begin position="456"/>
        <end position="467"/>
    </location>
</feature>
<dbReference type="Proteomes" id="UP001292079">
    <property type="component" value="Unassembled WGS sequence"/>
</dbReference>
<feature type="region of interest" description="Disordered" evidence="1">
    <location>
        <begin position="142"/>
        <end position="161"/>
    </location>
</feature>
<feature type="compositionally biased region" description="Basic and acidic residues" evidence="1">
    <location>
        <begin position="433"/>
        <end position="443"/>
    </location>
</feature>
<feature type="compositionally biased region" description="Polar residues" evidence="1">
    <location>
        <begin position="1331"/>
        <end position="1348"/>
    </location>
</feature>
<dbReference type="InterPro" id="IPR004012">
    <property type="entry name" value="Run_dom"/>
</dbReference>
<dbReference type="Pfam" id="PF02759">
    <property type="entry name" value="RUN"/>
    <property type="match status" value="1"/>
</dbReference>
<dbReference type="EMBL" id="JALJAT010000002">
    <property type="protein sequence ID" value="KAK4472600.1"/>
    <property type="molecule type" value="Genomic_DNA"/>
</dbReference>
<evidence type="ECO:0000259" key="2">
    <source>
        <dbReference type="PROSITE" id="PS50826"/>
    </source>
</evidence>
<feature type="region of interest" description="Disordered" evidence="1">
    <location>
        <begin position="888"/>
        <end position="909"/>
    </location>
</feature>
<evidence type="ECO:0000313" key="4">
    <source>
        <dbReference type="Proteomes" id="UP001292079"/>
    </source>
</evidence>
<dbReference type="InterPro" id="IPR037213">
    <property type="entry name" value="Run_dom_sf"/>
</dbReference>
<feature type="region of interest" description="Disordered" evidence="1">
    <location>
        <begin position="433"/>
        <end position="468"/>
    </location>
</feature>
<gene>
    <name evidence="3" type="ORF">MN116_002689</name>
</gene>
<accession>A0AAE2D773</accession>
<comment type="caution">
    <text evidence="3">The sequence shown here is derived from an EMBL/GenBank/DDBJ whole genome shotgun (WGS) entry which is preliminary data.</text>
</comment>
<feature type="region of interest" description="Disordered" evidence="1">
    <location>
        <begin position="1297"/>
        <end position="1316"/>
    </location>
</feature>
<feature type="compositionally biased region" description="Polar residues" evidence="1">
    <location>
        <begin position="352"/>
        <end position="362"/>
    </location>
</feature>
<dbReference type="SUPFAM" id="SSF140741">
    <property type="entry name" value="RUN domain-like"/>
    <property type="match status" value="1"/>
</dbReference>
<dbReference type="InterPro" id="IPR047343">
    <property type="entry name" value="RUSC1_2"/>
</dbReference>
<feature type="compositionally biased region" description="Low complexity" evidence="1">
    <location>
        <begin position="1390"/>
        <end position="1400"/>
    </location>
</feature>
<feature type="domain" description="RUN" evidence="2">
    <location>
        <begin position="1109"/>
        <end position="1258"/>
    </location>
</feature>
<reference evidence="3" key="1">
    <citation type="submission" date="2022-04" db="EMBL/GenBank/DDBJ databases">
        <authorList>
            <person name="Xu L."/>
            <person name="Lv Z."/>
        </authorList>
    </citation>
    <scope>NUCLEOTIDE SEQUENCE</scope>
    <source>
        <strain evidence="3">LV_2022a</strain>
    </source>
</reference>
<organism evidence="3 4">
    <name type="scientific">Schistosoma mekongi</name>
    <name type="common">Parasitic worm</name>
    <dbReference type="NCBI Taxonomy" id="38744"/>
    <lineage>
        <taxon>Eukaryota</taxon>
        <taxon>Metazoa</taxon>
        <taxon>Spiralia</taxon>
        <taxon>Lophotrochozoa</taxon>
        <taxon>Platyhelminthes</taxon>
        <taxon>Trematoda</taxon>
        <taxon>Digenea</taxon>
        <taxon>Strigeidida</taxon>
        <taxon>Schistosomatoidea</taxon>
        <taxon>Schistosomatidae</taxon>
        <taxon>Schistosoma</taxon>
    </lineage>
</organism>
<keyword evidence="4" id="KW-1185">Reference proteome</keyword>
<dbReference type="SMART" id="SM00593">
    <property type="entry name" value="RUN"/>
    <property type="match status" value="1"/>
</dbReference>
<name>A0AAE2D773_SCHME</name>
<feature type="compositionally biased region" description="Basic and acidic residues" evidence="1">
    <location>
        <begin position="890"/>
        <end position="905"/>
    </location>
</feature>
<feature type="compositionally biased region" description="Low complexity" evidence="1">
    <location>
        <begin position="1349"/>
        <end position="1365"/>
    </location>
</feature>
<dbReference type="Gene3D" id="1.20.58.900">
    <property type="match status" value="1"/>
</dbReference>